<proteinExistence type="predicted"/>
<gene>
    <name evidence="1" type="ORF">DHETER_LOCUS16163</name>
</gene>
<dbReference type="Proteomes" id="UP000789702">
    <property type="component" value="Unassembled WGS sequence"/>
</dbReference>
<dbReference type="EMBL" id="CAJVPU010060241">
    <property type="protein sequence ID" value="CAG8776677.1"/>
    <property type="molecule type" value="Genomic_DNA"/>
</dbReference>
<organism evidence="1 2">
    <name type="scientific">Dentiscutata heterogama</name>
    <dbReference type="NCBI Taxonomy" id="1316150"/>
    <lineage>
        <taxon>Eukaryota</taxon>
        <taxon>Fungi</taxon>
        <taxon>Fungi incertae sedis</taxon>
        <taxon>Mucoromycota</taxon>
        <taxon>Glomeromycotina</taxon>
        <taxon>Glomeromycetes</taxon>
        <taxon>Diversisporales</taxon>
        <taxon>Gigasporaceae</taxon>
        <taxon>Dentiscutata</taxon>
    </lineage>
</organism>
<evidence type="ECO:0000313" key="2">
    <source>
        <dbReference type="Proteomes" id="UP000789702"/>
    </source>
</evidence>
<name>A0ACA9R4G1_9GLOM</name>
<feature type="non-terminal residue" evidence="1">
    <location>
        <position position="95"/>
    </location>
</feature>
<evidence type="ECO:0000313" key="1">
    <source>
        <dbReference type="EMBL" id="CAG8776677.1"/>
    </source>
</evidence>
<sequence length="95" mass="11240">PLIQPTREYLDKLTIPDIEICCSESDIQITKCVFTFDNWTLTTFDNCTKFIKRSPRIKDNIYCYLFENFENNDAYFESNKTYSFGNPDINLTGPW</sequence>
<reference evidence="1" key="1">
    <citation type="submission" date="2021-06" db="EMBL/GenBank/DDBJ databases">
        <authorList>
            <person name="Kallberg Y."/>
            <person name="Tangrot J."/>
            <person name="Rosling A."/>
        </authorList>
    </citation>
    <scope>NUCLEOTIDE SEQUENCE</scope>
    <source>
        <strain evidence="1">IL203A</strain>
    </source>
</reference>
<feature type="non-terminal residue" evidence="1">
    <location>
        <position position="1"/>
    </location>
</feature>
<accession>A0ACA9R4G1</accession>
<keyword evidence="2" id="KW-1185">Reference proteome</keyword>
<comment type="caution">
    <text evidence="1">The sequence shown here is derived from an EMBL/GenBank/DDBJ whole genome shotgun (WGS) entry which is preliminary data.</text>
</comment>
<protein>
    <submittedName>
        <fullName evidence="1">1279_t:CDS:1</fullName>
    </submittedName>
</protein>